<dbReference type="InterPro" id="IPR036645">
    <property type="entry name" value="Elafin-like_sf"/>
</dbReference>
<dbReference type="InterPro" id="IPR050098">
    <property type="entry name" value="TFPI/VKTCI-like"/>
</dbReference>
<dbReference type="InterPro" id="IPR002223">
    <property type="entry name" value="Kunitz_BPTI"/>
</dbReference>
<dbReference type="CDD" id="cd00199">
    <property type="entry name" value="WAP"/>
    <property type="match status" value="1"/>
</dbReference>
<dbReference type="GO" id="GO:0004867">
    <property type="term" value="F:serine-type endopeptidase inhibitor activity"/>
    <property type="evidence" value="ECO:0007669"/>
    <property type="project" value="UniProtKB-KW"/>
</dbReference>
<sequence>MVLSEIYGLIRTMTKGPGNKGCNSSSMEKSFNSSSSKSSHSRKSHKSSTTSNNSIKQKSKSQSRSAKLVKMPPSKSMKINIKQCEQKSVKCKGIVAEKSSIPITVSSDLTRQMQLNIEKQAQADRKIGKCDENWDGKFTLESKLSDSFRSGSCNQSLKLKLTASNPKGIFEHGSVFTISKVKNAVLEYSPTHAVSATKLTIDDSYFDNLPIVRYDTRTYPEHSSEETTEKEHKIRHRRHHRTRRQFHFSSTSANISLGYGSFSEAESGPWGPWSELTECTRSCGGGVHFQTRICMDRQPSCIGPSKRFFSCNVHRFYVRQARKVIDGTRCFSNETTDICVDGVCVELGCDRILGSGLREDKCRRCGGDGSTCRTVQGVYTQNNGMQVGYNDILNIPKGATNIEIREVKPSKDNYLAIRNLAGTYYLNGDWRIASPSTFNFADTNWYYTRSRSNSMGRSGAKPESLRALGPTSEALLVVLLYQEPHHGIAYEYSVPFNVHQPSAVGISVNKDGEQTSASTSSSSEMVGSSSTKYSWIFGDYSACSKSCGVGVQRRNVFCALINHETGKQEPVQDTLCDPTIRPADSRPCTNDQPCPARWHTSEWSICSCVNMVQHRSVFCTAGEVSPDTTAESCPILPDSSCMEIGQRPVAVKKCKPSADCPQWIVSDWTECDSRCGQGVYNRTVRCGFSARNKQQEKKKFNEDLLELEPVKDAETLMIQKRETQTEASIISTTITDELTEVVTILATEANSILINENNEDRFVDDWQCDPMTKPLEMDSCFNLPCDETGSVEWIISSWSSCDVDCGSQMSTRSVVCSTRDGQVFDDHVCLKVHGGTKPPEQQPCSENYICSKSFWLTSEWSPCSTPCGRGIQTRHVLCARLEESTGKPIPDDDESKCDQQSKPPTSAECSNFECDGSLWLAGPLQPCTVPCGGGSAKRPLFCKQQNANLPRPIDSDKCDSELNSFSNSEQCNIGACDDDQIATIILCKDTEFGCCPSDSSTPADEDYRNCPILDANATAIVSNCEDSKYGCCSQSQIEALGPFGLGCPINCNNTKFGCCPDMNTIATDENHLIGCPVEVLPTTTTTTMAPPTTTTLIPMPDGVGSGNSDSMTTIGTIDCATTTYGCCPDGWNSAKGSNMEGCDDEDGSGDGSNLFTSTLSSILNTVYSVMGPTTSEPRTIGEESDDCTLSPFGCCPNGKTKATGERYLGCTCEDYPYGCCQDRYTPAGGENYEGCYCNRTLYGCCPDQVTPAIGENQEGCNCESSSFGCCSDMVTFARGPDSYGCPCDTLVFGCCPASSIPAKGPNFAGCTCAETPFGCCADGITVAYGPKFEGCPSGPSLDLKLASEVCSLPMEIGPCRNFSVKWYFDVSYGSCNRFWYGGCEGPERCTLPKISGPCNSSQEAWYFDTTQTRCDRFLYGGCLGNTNRFESLDQCEEHCVHQAGALNPCEQPVSAGPCHGNYRRWYYRKEEGRCREFNYGGCQGNQNNFQSEAECRSQCNEPQSYEICALPKAEGPCLGNFPRWHFDQQSNMCREFTYSGCEGNHNRFVDRESCERKCNNTIPYQYAPGYPYPMAPRPPMVDHSQQPSYNYESVCALPKAEGPCRASIIQWYFNSVNQRCERFYYGGCEGNANRFNDRESCERQCIAPSSSISASSSDPCLETRDYGTCSDYSERFYYDVEDRRCHRFYYSGCGGNRNNYATLEECYARCERPREVTTSSTTESTIAGGQFQIDFCFKEADSGPCQNRNQIRWYYNRRDGVCKEFIYGGCGGNENRFESQYECQTKCWNSQDICGLPVARGSCSLNFTQWFYESHSNECFEFQYSGCHGNANRFSSKQACINQCRTIGASDPKHGPQSAMTVPQRTPVPPSITIPEQCRLPRESGPCHGYYQRWYYSMENRQCQMFIYGGCDGNMNRYNTFEHCDAVCNARGSMVEEGPHEGDSREVICKLSVESGPCEETRARWFYDAGSHTCLPFAYGGCSGNKNRFKTYEECISFCGGVLSKEMQPPMAPQPEIPSQSSYYQPQQPNYQMPQQPSPPPPPPSSFNPADCEPVECNEEQCLLGIDYYHDSRGCPSCRCTNPCNDLQCSDDMSCALELYRDENMGGKARGHAECRLRNKPGNCPGPEDVRLASPSGPNANETNCIMQCRSDADCRGADKCCYNGCANVCYSFFGDTRPITQHHQHVQSPKPPYETDGHIQSQPSRFDHGHVSNPNYYYNASTDNRISTNDDDYIEEMEPEIYPEAPHHQSVGPVSVVNANESYNIPEMNVRVRAGLDAMLNCHVLEEQDVTKNSSITSNVPTTTVVWSRDGRELSSIMESNRFELQTNGSLLIRKTDSNDHGTYACVANQNAAQEIGYVQLQVEAPVRILPGPKNVIAQIGLSSYLQCNAIGFPDPRVTWYKDDKNLPLKSIKYRQFANFTLMIVKVSEKDSGVYTCQAFNGIGLHALWDVTLLLDSKPTQVDSEPEIVAYDPNRLSLQTDNVVPKTRVSDRIISEIQLNPQEYLVGSTLSLTCLIRSAINNEIVNPSLLTSVTWFVNSDIPLSIGDVNRHHYRLMDGNSTLVVYHLSKTDSGEYRCRASTGPYAESTASTHIQVEIRRRYERELSQFKNSSNENDLNVNEKSDNQITFVGPASLIDNPQIMELVGKNSEISFYCVEDSDQIISYVGQMIQPNQADWTNVVGCDHQRRFLFGSAKWDAVAVSIQLVQMAIFCKSICGHSINQLLVSLQTHYSGNEIKHL</sequence>
<dbReference type="InterPro" id="IPR007110">
    <property type="entry name" value="Ig-like_dom"/>
</dbReference>
<dbReference type="InterPro" id="IPR013098">
    <property type="entry name" value="Ig_I-set"/>
</dbReference>
<dbReference type="Gene3D" id="4.10.410.10">
    <property type="entry name" value="Pancreatic trypsin inhibitor Kunitz domain"/>
    <property type="match status" value="10"/>
</dbReference>
<feature type="domain" description="Ig-like" evidence="15">
    <location>
        <begin position="2254"/>
        <end position="2358"/>
    </location>
</feature>
<dbReference type="Gene3D" id="2.60.120.830">
    <property type="match status" value="1"/>
</dbReference>
<name>A0A9Q0M6L5_BLOTA</name>
<evidence type="ECO:0000256" key="10">
    <source>
        <dbReference type="ARBA" id="ARBA00022974"/>
    </source>
</evidence>
<dbReference type="SUPFAM" id="SSF82895">
    <property type="entry name" value="TSP-1 type 1 repeat"/>
    <property type="match status" value="5"/>
</dbReference>
<dbReference type="PROSITE" id="PS00280">
    <property type="entry name" value="BPTI_KUNITZ_1"/>
    <property type="match status" value="6"/>
</dbReference>
<dbReference type="InterPro" id="IPR008197">
    <property type="entry name" value="WAP_dom"/>
</dbReference>
<evidence type="ECO:0000313" key="18">
    <source>
        <dbReference type="Proteomes" id="UP001142055"/>
    </source>
</evidence>
<dbReference type="PRINTS" id="PR00759">
    <property type="entry name" value="BASICPTASE"/>
</dbReference>
<dbReference type="SUPFAM" id="SSF57256">
    <property type="entry name" value="Elafin-like"/>
    <property type="match status" value="1"/>
</dbReference>
<feature type="region of interest" description="Disordered" evidence="13">
    <location>
        <begin position="220"/>
        <end position="241"/>
    </location>
</feature>
<proteinExistence type="predicted"/>
<evidence type="ECO:0000259" key="15">
    <source>
        <dbReference type="PROSITE" id="PS50835"/>
    </source>
</evidence>
<dbReference type="SMART" id="SM00131">
    <property type="entry name" value="KU"/>
    <property type="match status" value="10"/>
</dbReference>
<feature type="domain" description="BPTI/Kunitz inhibitor" evidence="14">
    <location>
        <begin position="1595"/>
        <end position="1645"/>
    </location>
</feature>
<feature type="domain" description="BPTI/Kunitz inhibitor" evidence="14">
    <location>
        <begin position="1389"/>
        <end position="1439"/>
    </location>
</feature>
<keyword evidence="4" id="KW-0272">Extracellular matrix</keyword>
<comment type="subcellular location">
    <subcellularLocation>
        <location evidence="2">Secreted</location>
        <location evidence="2">Extracellular space</location>
        <location evidence="2">Extracellular matrix</location>
    </subcellularLocation>
</comment>
<feature type="domain" description="BPTI/Kunitz inhibitor" evidence="14">
    <location>
        <begin position="1449"/>
        <end position="1499"/>
    </location>
</feature>
<evidence type="ECO:0000256" key="1">
    <source>
        <dbReference type="ARBA" id="ARBA00002878"/>
    </source>
</evidence>
<dbReference type="InterPro" id="IPR036880">
    <property type="entry name" value="Kunitz_BPTI_sf"/>
</dbReference>
<evidence type="ECO:0000256" key="4">
    <source>
        <dbReference type="ARBA" id="ARBA00022530"/>
    </source>
</evidence>
<evidence type="ECO:0000256" key="6">
    <source>
        <dbReference type="ARBA" id="ARBA00022690"/>
    </source>
</evidence>
<feature type="domain" description="Ig-like" evidence="15">
    <location>
        <begin position="2486"/>
        <end position="2597"/>
    </location>
</feature>
<protein>
    <recommendedName>
        <fullName evidence="19">Papilin</fullName>
    </recommendedName>
</protein>
<dbReference type="Pfam" id="PF07679">
    <property type="entry name" value="I-set"/>
    <property type="match status" value="3"/>
</dbReference>
<dbReference type="CDD" id="cd00096">
    <property type="entry name" value="Ig"/>
    <property type="match status" value="2"/>
</dbReference>
<dbReference type="SMART" id="SM00409">
    <property type="entry name" value="IG"/>
    <property type="match status" value="3"/>
</dbReference>
<dbReference type="PANTHER" id="PTHR10083:SF217">
    <property type="entry name" value="BOOPHILIN-H2"/>
    <property type="match status" value="1"/>
</dbReference>
<keyword evidence="7" id="KW-0732">Signal</keyword>
<keyword evidence="10" id="KW-0654">Proteoglycan</keyword>
<dbReference type="GO" id="GO:0005576">
    <property type="term" value="C:extracellular region"/>
    <property type="evidence" value="ECO:0007669"/>
    <property type="project" value="InterPro"/>
</dbReference>
<evidence type="ECO:0000256" key="9">
    <source>
        <dbReference type="ARBA" id="ARBA00022900"/>
    </source>
</evidence>
<dbReference type="InterPro" id="IPR000884">
    <property type="entry name" value="TSP1_rpt"/>
</dbReference>
<feature type="compositionally biased region" description="Low complexity" evidence="13">
    <location>
        <begin position="2017"/>
        <end position="2035"/>
    </location>
</feature>
<dbReference type="PANTHER" id="PTHR10083">
    <property type="entry name" value="KUNITZ-TYPE PROTEASE INHIBITOR-RELATED"/>
    <property type="match status" value="1"/>
</dbReference>
<dbReference type="Pfam" id="PF00014">
    <property type="entry name" value="Kunitz_BPTI"/>
    <property type="match status" value="10"/>
</dbReference>
<evidence type="ECO:0000256" key="3">
    <source>
        <dbReference type="ARBA" id="ARBA00022525"/>
    </source>
</evidence>
<keyword evidence="12" id="KW-0325">Glycoprotein</keyword>
<dbReference type="Pfam" id="PF19030">
    <property type="entry name" value="TSP1_ADAMTS"/>
    <property type="match status" value="4"/>
</dbReference>
<evidence type="ECO:0000256" key="8">
    <source>
        <dbReference type="ARBA" id="ARBA00022737"/>
    </source>
</evidence>
<dbReference type="InterPro" id="IPR036383">
    <property type="entry name" value="TSP1_rpt_sf"/>
</dbReference>
<dbReference type="FunFam" id="4.10.410.10:FF:000020">
    <property type="entry name" value="Collagen, type VI, alpha 3"/>
    <property type="match status" value="4"/>
</dbReference>
<feature type="domain" description="BPTI/Kunitz inhibitor" evidence="14">
    <location>
        <begin position="1794"/>
        <end position="1844"/>
    </location>
</feature>
<feature type="region of interest" description="Disordered" evidence="13">
    <location>
        <begin position="14"/>
        <end position="73"/>
    </location>
</feature>
<feature type="domain" description="BPTI/Kunitz inhibitor" evidence="14">
    <location>
        <begin position="1508"/>
        <end position="1558"/>
    </location>
</feature>
<dbReference type="FunFam" id="2.60.120.830:FF:000001">
    <property type="entry name" value="A disintegrin and metalloproteinase with thrombospondin motifs 1"/>
    <property type="match status" value="1"/>
</dbReference>
<comment type="caution">
    <text evidence="17">The sequence shown here is derived from an EMBL/GenBank/DDBJ whole genome shotgun (WGS) entry which is preliminary data.</text>
</comment>
<dbReference type="InterPro" id="IPR010294">
    <property type="entry name" value="ADAMTS_spacer1"/>
</dbReference>
<dbReference type="SMART" id="SM00217">
    <property type="entry name" value="WAP"/>
    <property type="match status" value="1"/>
</dbReference>
<evidence type="ECO:0000256" key="5">
    <source>
        <dbReference type="ARBA" id="ARBA00022656"/>
    </source>
</evidence>
<dbReference type="PROSITE" id="PS51390">
    <property type="entry name" value="WAP"/>
    <property type="match status" value="1"/>
</dbReference>
<dbReference type="InterPro" id="IPR003599">
    <property type="entry name" value="Ig_sub"/>
</dbReference>
<dbReference type="InterPro" id="IPR036179">
    <property type="entry name" value="Ig-like_dom_sf"/>
</dbReference>
<feature type="domain" description="BPTI/Kunitz inhibitor" evidence="14">
    <location>
        <begin position="1949"/>
        <end position="1999"/>
    </location>
</feature>
<feature type="domain" description="WAP" evidence="16">
    <location>
        <begin position="2117"/>
        <end position="2174"/>
    </location>
</feature>
<feature type="domain" description="BPTI/Kunitz inhibitor" evidence="14">
    <location>
        <begin position="1660"/>
        <end position="1710"/>
    </location>
</feature>
<feature type="compositionally biased region" description="Low complexity" evidence="13">
    <location>
        <begin position="23"/>
        <end position="38"/>
    </location>
</feature>
<evidence type="ECO:0008006" key="19">
    <source>
        <dbReference type="Google" id="ProtNLM"/>
    </source>
</evidence>
<keyword evidence="3" id="KW-0964">Secreted</keyword>
<dbReference type="Pfam" id="PF05986">
    <property type="entry name" value="ADAMTS_spacer1"/>
    <property type="match status" value="1"/>
</dbReference>
<evidence type="ECO:0000256" key="13">
    <source>
        <dbReference type="SAM" id="MobiDB-lite"/>
    </source>
</evidence>
<evidence type="ECO:0000259" key="14">
    <source>
        <dbReference type="PROSITE" id="PS50279"/>
    </source>
</evidence>
<dbReference type="Gene3D" id="2.20.100.10">
    <property type="entry name" value="Thrombospondin type-1 (TSP1) repeat"/>
    <property type="match status" value="3"/>
</dbReference>
<keyword evidence="8" id="KW-0677">Repeat</keyword>
<feature type="domain" description="Ig-like" evidence="15">
    <location>
        <begin position="2367"/>
        <end position="2443"/>
    </location>
</feature>
<evidence type="ECO:0000259" key="16">
    <source>
        <dbReference type="PROSITE" id="PS51390"/>
    </source>
</evidence>
<gene>
    <name evidence="17" type="ORF">RDWZM_009472</name>
</gene>
<dbReference type="Gene3D" id="2.60.40.10">
    <property type="entry name" value="Immunoglobulins"/>
    <property type="match status" value="3"/>
</dbReference>
<dbReference type="Gene3D" id="4.10.75.10">
    <property type="entry name" value="Elafin-like"/>
    <property type="match status" value="1"/>
</dbReference>
<feature type="domain" description="BPTI/Kunitz inhibitor" evidence="14">
    <location>
        <begin position="1736"/>
        <end position="1787"/>
    </location>
</feature>
<evidence type="ECO:0000256" key="11">
    <source>
        <dbReference type="ARBA" id="ARBA00023157"/>
    </source>
</evidence>
<feature type="region of interest" description="Disordered" evidence="13">
    <location>
        <begin position="2009"/>
        <end position="2050"/>
    </location>
</feature>
<reference evidence="17" key="1">
    <citation type="submission" date="2022-12" db="EMBL/GenBank/DDBJ databases">
        <title>Genome assemblies of Blomia tropicalis.</title>
        <authorList>
            <person name="Cui Y."/>
        </authorList>
    </citation>
    <scope>NUCLEOTIDE SEQUENCE</scope>
    <source>
        <tissue evidence="17">Adult mites</tissue>
    </source>
</reference>
<evidence type="ECO:0000256" key="7">
    <source>
        <dbReference type="ARBA" id="ARBA00022729"/>
    </source>
</evidence>
<feature type="compositionally biased region" description="Low complexity" evidence="13">
    <location>
        <begin position="47"/>
        <end position="65"/>
    </location>
</feature>
<dbReference type="SUPFAM" id="SSF57362">
    <property type="entry name" value="BPTI-like"/>
    <property type="match status" value="10"/>
</dbReference>
<dbReference type="Proteomes" id="UP001142055">
    <property type="component" value="Chromosome 3"/>
</dbReference>
<dbReference type="PROSITE" id="PS50279">
    <property type="entry name" value="BPTI_KUNITZ_2"/>
    <property type="match status" value="10"/>
</dbReference>
<evidence type="ECO:0000313" key="17">
    <source>
        <dbReference type="EMBL" id="KAJ6218315.1"/>
    </source>
</evidence>
<dbReference type="PROSITE" id="PS50092">
    <property type="entry name" value="TSP1"/>
    <property type="match status" value="5"/>
</dbReference>
<comment type="function">
    <text evidence="1">Has antibacterial activity.</text>
</comment>
<dbReference type="InterPro" id="IPR013783">
    <property type="entry name" value="Ig-like_fold"/>
</dbReference>
<organism evidence="17 18">
    <name type="scientific">Blomia tropicalis</name>
    <name type="common">Mite</name>
    <dbReference type="NCBI Taxonomy" id="40697"/>
    <lineage>
        <taxon>Eukaryota</taxon>
        <taxon>Metazoa</taxon>
        <taxon>Ecdysozoa</taxon>
        <taxon>Arthropoda</taxon>
        <taxon>Chelicerata</taxon>
        <taxon>Arachnida</taxon>
        <taxon>Acari</taxon>
        <taxon>Acariformes</taxon>
        <taxon>Sarcoptiformes</taxon>
        <taxon>Astigmata</taxon>
        <taxon>Glycyphagoidea</taxon>
        <taxon>Echimyopodidae</taxon>
        <taxon>Blomia</taxon>
    </lineage>
</organism>
<keyword evidence="9" id="KW-0722">Serine protease inhibitor</keyword>
<feature type="region of interest" description="Disordered" evidence="13">
    <location>
        <begin position="2182"/>
        <end position="2214"/>
    </location>
</feature>
<keyword evidence="6" id="KW-0646">Protease inhibitor</keyword>
<feature type="compositionally biased region" description="Basic and acidic residues" evidence="13">
    <location>
        <begin position="220"/>
        <end position="232"/>
    </location>
</feature>
<dbReference type="InterPro" id="IPR020901">
    <property type="entry name" value="Prtase_inh_Kunz-CS"/>
</dbReference>
<dbReference type="SMART" id="SM00209">
    <property type="entry name" value="TSP1"/>
    <property type="match status" value="7"/>
</dbReference>
<dbReference type="SMART" id="SM00408">
    <property type="entry name" value="IGc2"/>
    <property type="match status" value="3"/>
</dbReference>
<dbReference type="EMBL" id="JAPWDV010000003">
    <property type="protein sequence ID" value="KAJ6218315.1"/>
    <property type="molecule type" value="Genomic_DNA"/>
</dbReference>
<dbReference type="PROSITE" id="PS50835">
    <property type="entry name" value="IG_LIKE"/>
    <property type="match status" value="3"/>
</dbReference>
<accession>A0A9Q0M6L5</accession>
<evidence type="ECO:0000256" key="12">
    <source>
        <dbReference type="ARBA" id="ARBA00023180"/>
    </source>
</evidence>
<dbReference type="SUPFAM" id="SSF48726">
    <property type="entry name" value="Immunoglobulin"/>
    <property type="match status" value="3"/>
</dbReference>
<dbReference type="OMA" id="MGPDHEG"/>
<feature type="domain" description="BPTI/Kunitz inhibitor" evidence="14">
    <location>
        <begin position="1350"/>
        <end position="1385"/>
    </location>
</feature>
<evidence type="ECO:0000256" key="2">
    <source>
        <dbReference type="ARBA" id="ARBA00004498"/>
    </source>
</evidence>
<keyword evidence="5" id="KW-0800">Toxin</keyword>
<feature type="domain" description="BPTI/Kunitz inhibitor" evidence="14">
    <location>
        <begin position="1878"/>
        <end position="1928"/>
    </location>
</feature>
<dbReference type="CDD" id="cd00109">
    <property type="entry name" value="Kunitz-type"/>
    <property type="match status" value="9"/>
</dbReference>
<dbReference type="Pfam" id="PF00095">
    <property type="entry name" value="WAP"/>
    <property type="match status" value="1"/>
</dbReference>
<keyword evidence="11" id="KW-1015">Disulfide bond</keyword>
<dbReference type="FunFam" id="4.10.410.10:FF:000017">
    <property type="entry name" value="papilin isoform X2"/>
    <property type="match status" value="1"/>
</dbReference>
<dbReference type="Pfam" id="PF00090">
    <property type="entry name" value="TSP_1"/>
    <property type="match status" value="2"/>
</dbReference>
<feature type="compositionally biased region" description="Pro residues" evidence="13">
    <location>
        <begin position="2036"/>
        <end position="2046"/>
    </location>
</feature>
<keyword evidence="18" id="KW-1185">Reference proteome</keyword>
<dbReference type="InterPro" id="IPR003598">
    <property type="entry name" value="Ig_sub2"/>
</dbReference>